<name>A0A7Z7JBS9_9BURK</name>
<dbReference type="PANTHER" id="PTHR42781">
    <property type="entry name" value="SPERMIDINE/PUTRESCINE IMPORT ATP-BINDING PROTEIN POTA"/>
    <property type="match status" value="1"/>
</dbReference>
<keyword evidence="4" id="KW-0547">Nucleotide-binding</keyword>
<dbReference type="InterPro" id="IPR017666">
    <property type="entry name" value="AminoethylPonate_ABC_PhnT2"/>
</dbReference>
<proteinExistence type="predicted"/>
<keyword evidence="3" id="KW-0997">Cell inner membrane</keyword>
<keyword evidence="2" id="KW-1003">Cell membrane</keyword>
<sequence length="384" mass="40877">MLAAGSIEMQGDAVMQAGKPKQGGAFLAVEQVSKRFGGSGGSGGFLALDGVSLSVGQGELLCLLGPSGCGKTTLLRIIAGLEREDAGRIHAGARELTGLPPQARDYGILFQSYALFPNLTVAQNVAYGLHGRGMGRTHRDARVAEMLDLVGLAGSERRFPGQLSGGQQQRVAMARALAPAPSLLLLDEPMSALDARVREHLRAELRQLQRRLNITTVMVTHDQEEAMTMADRIAVMDGGRIVQAGTPAEIYEQPASAFVAGFVGQANWLPGHSGPAGRFTIGEGSQAVELLVDAPQPVAGAARLCCRPEAVRLDPNPAEPNRLLARVVDQTYLGNRYRLALEADRLPGLPLFADVAREARHRLPEPGGHKFWIALPAPSLRVFA</sequence>
<dbReference type="Gene3D" id="3.40.50.300">
    <property type="entry name" value="P-loop containing nucleotide triphosphate hydrolases"/>
    <property type="match status" value="1"/>
</dbReference>
<evidence type="ECO:0000259" key="6">
    <source>
        <dbReference type="PROSITE" id="PS50893"/>
    </source>
</evidence>
<dbReference type="EMBL" id="LT978514">
    <property type="protein sequence ID" value="SPC22096.1"/>
    <property type="molecule type" value="Genomic_DNA"/>
</dbReference>
<dbReference type="InterPro" id="IPR003593">
    <property type="entry name" value="AAA+_ATPase"/>
</dbReference>
<evidence type="ECO:0000313" key="8">
    <source>
        <dbReference type="Proteomes" id="UP000257139"/>
    </source>
</evidence>
<dbReference type="InterPro" id="IPR003439">
    <property type="entry name" value="ABC_transporter-like_ATP-bd"/>
</dbReference>
<keyword evidence="3" id="KW-0472">Membrane</keyword>
<dbReference type="NCBIfam" id="TIGR03265">
    <property type="entry name" value="PhnT2"/>
    <property type="match status" value="1"/>
</dbReference>
<dbReference type="Proteomes" id="UP000257139">
    <property type="component" value="Chromosome CBM2594_b"/>
</dbReference>
<evidence type="ECO:0000256" key="1">
    <source>
        <dbReference type="ARBA" id="ARBA00022448"/>
    </source>
</evidence>
<evidence type="ECO:0000256" key="2">
    <source>
        <dbReference type="ARBA" id="ARBA00022475"/>
    </source>
</evidence>
<dbReference type="Pfam" id="PF08402">
    <property type="entry name" value="TOBE_2"/>
    <property type="match status" value="1"/>
</dbReference>
<dbReference type="GO" id="GO:0043190">
    <property type="term" value="C:ATP-binding cassette (ABC) transporter complex"/>
    <property type="evidence" value="ECO:0007669"/>
    <property type="project" value="InterPro"/>
</dbReference>
<dbReference type="AlphaFoldDB" id="A0A7Z7JBS9"/>
<dbReference type="Gene3D" id="2.40.50.100">
    <property type="match status" value="1"/>
</dbReference>
<dbReference type="SUPFAM" id="SSF50331">
    <property type="entry name" value="MOP-like"/>
    <property type="match status" value="1"/>
</dbReference>
<dbReference type="GO" id="GO:0015697">
    <property type="term" value="P:quaternary ammonium group transport"/>
    <property type="evidence" value="ECO:0007669"/>
    <property type="project" value="UniProtKB-ARBA"/>
</dbReference>
<dbReference type="SMART" id="SM00382">
    <property type="entry name" value="AAA"/>
    <property type="match status" value="1"/>
</dbReference>
<evidence type="ECO:0000256" key="5">
    <source>
        <dbReference type="ARBA" id="ARBA00022840"/>
    </source>
</evidence>
<dbReference type="PROSITE" id="PS50893">
    <property type="entry name" value="ABC_TRANSPORTER_2"/>
    <property type="match status" value="1"/>
</dbReference>
<gene>
    <name evidence="7" type="ORF">CBM2594_B10962</name>
</gene>
<organism evidence="7 8">
    <name type="scientific">Cupriavidus taiwanensis</name>
    <dbReference type="NCBI Taxonomy" id="164546"/>
    <lineage>
        <taxon>Bacteria</taxon>
        <taxon>Pseudomonadati</taxon>
        <taxon>Pseudomonadota</taxon>
        <taxon>Betaproteobacteria</taxon>
        <taxon>Burkholderiales</taxon>
        <taxon>Burkholderiaceae</taxon>
        <taxon>Cupriavidus</taxon>
    </lineage>
</organism>
<keyword evidence="1" id="KW-0813">Transport</keyword>
<dbReference type="InterPro" id="IPR027417">
    <property type="entry name" value="P-loop_NTPase"/>
</dbReference>
<dbReference type="FunFam" id="3.40.50.300:FF:000425">
    <property type="entry name" value="Probable ABC transporter, ATP-binding subunit"/>
    <property type="match status" value="1"/>
</dbReference>
<evidence type="ECO:0000313" key="7">
    <source>
        <dbReference type="EMBL" id="SPC22096.1"/>
    </source>
</evidence>
<dbReference type="InterPro" id="IPR013611">
    <property type="entry name" value="Transp-assoc_OB_typ2"/>
</dbReference>
<keyword evidence="5 7" id="KW-0067">ATP-binding</keyword>
<dbReference type="SUPFAM" id="SSF52540">
    <property type="entry name" value="P-loop containing nucleoside triphosphate hydrolases"/>
    <property type="match status" value="1"/>
</dbReference>
<dbReference type="PANTHER" id="PTHR42781:SF4">
    <property type="entry name" value="SPERMIDINE_PUTRESCINE IMPORT ATP-BINDING PROTEIN POTA"/>
    <property type="match status" value="1"/>
</dbReference>
<evidence type="ECO:0000256" key="4">
    <source>
        <dbReference type="ARBA" id="ARBA00022741"/>
    </source>
</evidence>
<accession>A0A7Z7JBS9</accession>
<reference evidence="7 8" key="1">
    <citation type="submission" date="2018-01" db="EMBL/GenBank/DDBJ databases">
        <authorList>
            <person name="Clerissi C."/>
        </authorList>
    </citation>
    <scope>NUCLEOTIDE SEQUENCE [LARGE SCALE GENOMIC DNA]</scope>
    <source>
        <strain evidence="7">Cupriavidus taiwanensis STM 6021</strain>
    </source>
</reference>
<dbReference type="GO" id="GO:0022857">
    <property type="term" value="F:transmembrane transporter activity"/>
    <property type="evidence" value="ECO:0007669"/>
    <property type="project" value="InterPro"/>
</dbReference>
<dbReference type="GO" id="GO:0005524">
    <property type="term" value="F:ATP binding"/>
    <property type="evidence" value="ECO:0007669"/>
    <property type="project" value="UniProtKB-KW"/>
</dbReference>
<dbReference type="PROSITE" id="PS00211">
    <property type="entry name" value="ABC_TRANSPORTER_1"/>
    <property type="match status" value="1"/>
</dbReference>
<dbReference type="InterPro" id="IPR050093">
    <property type="entry name" value="ABC_SmlMolc_Importer"/>
</dbReference>
<evidence type="ECO:0000256" key="3">
    <source>
        <dbReference type="ARBA" id="ARBA00022519"/>
    </source>
</evidence>
<dbReference type="InterPro" id="IPR008995">
    <property type="entry name" value="Mo/tungstate-bd_C_term_dom"/>
</dbReference>
<feature type="domain" description="ABC transporter" evidence="6">
    <location>
        <begin position="27"/>
        <end position="263"/>
    </location>
</feature>
<dbReference type="Pfam" id="PF00005">
    <property type="entry name" value="ABC_tran"/>
    <property type="match status" value="1"/>
</dbReference>
<dbReference type="InterPro" id="IPR017871">
    <property type="entry name" value="ABC_transporter-like_CS"/>
</dbReference>
<protein>
    <submittedName>
        <fullName evidence="7">Putative ABC transporter, ATP-binding component</fullName>
    </submittedName>
</protein>
<dbReference type="GO" id="GO:0016887">
    <property type="term" value="F:ATP hydrolysis activity"/>
    <property type="evidence" value="ECO:0007669"/>
    <property type="project" value="InterPro"/>
</dbReference>